<evidence type="ECO:0000313" key="5">
    <source>
        <dbReference type="Proteomes" id="UP001231189"/>
    </source>
</evidence>
<dbReference type="InterPro" id="IPR025287">
    <property type="entry name" value="WAK_GUB"/>
</dbReference>
<keyword evidence="5" id="KW-1185">Reference proteome</keyword>
<dbReference type="Pfam" id="PF13947">
    <property type="entry name" value="GUB_WAK_bind"/>
    <property type="match status" value="1"/>
</dbReference>
<dbReference type="Pfam" id="PF00646">
    <property type="entry name" value="F-box"/>
    <property type="match status" value="1"/>
</dbReference>
<dbReference type="InterPro" id="IPR053781">
    <property type="entry name" value="F-box_AtFBL13-like"/>
</dbReference>
<comment type="subcellular location">
    <subcellularLocation>
        <location evidence="1">Membrane</location>
        <topology evidence="1">Single-pass membrane protein</topology>
    </subcellularLocation>
</comment>
<name>A0AAD8T7R9_LOLMU</name>
<dbReference type="Gene3D" id="3.80.10.10">
    <property type="entry name" value="Ribonuclease Inhibitor"/>
    <property type="match status" value="1"/>
</dbReference>
<dbReference type="PROSITE" id="PS50181">
    <property type="entry name" value="FBOX"/>
    <property type="match status" value="1"/>
</dbReference>
<feature type="domain" description="F-box" evidence="3">
    <location>
        <begin position="5"/>
        <end position="39"/>
    </location>
</feature>
<accession>A0AAD8T7R9</accession>
<dbReference type="EMBL" id="JAUUTY010000003">
    <property type="protein sequence ID" value="KAK1670889.1"/>
    <property type="molecule type" value="Genomic_DNA"/>
</dbReference>
<protein>
    <recommendedName>
        <fullName evidence="3">F-box domain-containing protein</fullName>
    </recommendedName>
</protein>
<organism evidence="4 5">
    <name type="scientific">Lolium multiflorum</name>
    <name type="common">Italian ryegrass</name>
    <name type="synonym">Lolium perenne subsp. multiflorum</name>
    <dbReference type="NCBI Taxonomy" id="4521"/>
    <lineage>
        <taxon>Eukaryota</taxon>
        <taxon>Viridiplantae</taxon>
        <taxon>Streptophyta</taxon>
        <taxon>Embryophyta</taxon>
        <taxon>Tracheophyta</taxon>
        <taxon>Spermatophyta</taxon>
        <taxon>Magnoliopsida</taxon>
        <taxon>Liliopsida</taxon>
        <taxon>Poales</taxon>
        <taxon>Poaceae</taxon>
        <taxon>BOP clade</taxon>
        <taxon>Pooideae</taxon>
        <taxon>Poodae</taxon>
        <taxon>Poeae</taxon>
        <taxon>Poeae Chloroplast Group 2 (Poeae type)</taxon>
        <taxon>Loliodinae</taxon>
        <taxon>Loliinae</taxon>
        <taxon>Lolium</taxon>
    </lineage>
</organism>
<sequence length="963" mass="106291">MAGGDDRLSELPDDLLRRVLHFAPLKEAASTTALSRRWRAPLWLSSGGVNLHTGIENVHFSRRDDSARFFSSRDTYVSAAARTLDAADVPVTRLTIRLDSDLDESADEFLSWPPRDMDKVVSRYTNLLDVTLSHQAASSVEELRIVANDPADEYSLFDTRHCLYTVTLHTLQLETLRALELTSCKGLLYPRQAAAIALPRLSSLRLSHCEQHLSSLQRAIDAAPALDAIHLKSVLIDATEKDDAPPTPSPNTRRLRCPAATVLVLDSCKWEEKNYSHSYGYEVVVVDGLKIDAPRLRRFSFTNTKEMRLTVNHLEDIAVLAEARRVALLPAFRRLERLEIQGAHSTKGKAAAMTIVNMLRCCPELAALRINLTKAEPQDNVSNEKRVPGTRIPQKEIQITALLGPSHLYQCLKSSLTRVGLQFRLEKVDCLGVKLIKFFAENAMVLEEINSGSSAVVGLGDTEMMPPVGLRGCDTSCGDVVVPYPFGIGQANCSLPGGNELILSGCNVQSTLTNGNITVSGCSSFCASVNGSLDVELSGVQGCIASGSGSGTGCCRAPVVVSHEKLMASSGAYDLQIKWFGWNQTIYQRWPPRLYIASLGWFDKYALSHRLLQTDRSPSKHATQVPILLDWEIIGHGAQPADSNNRTCTGGVRGGYRCFCKNGYIGNPYLTDGCTGSCNRSCGHINVPYPFGINGMGPTSCYLPGFNLTCDTRHQPPRLFLGTNGSFVVDYISQELPIVRAFWKGAFIHTSQYNSIQLDFRSLFTTPDEAPFWLSSMNELTLIGCNAKAALLGKHRNEILSACASFCFGATAPTPAHGFPGCDGMGCCKESAHIYNFENSKATTLYLERMPEYNLNMNDMEPSPIYVFVTEEGWFDQQPSFRVDPWSVVTWDLPVFLEWEVFPHKGLPKPDAKSYPTCSWQVTQKLCRSKNSYCQPGTRGYRCYCEDSYFGNPYSPDNDGCKG</sequence>
<dbReference type="PANTHER" id="PTHR33491">
    <property type="entry name" value="OSJNBA0016N04.9 PROTEIN"/>
    <property type="match status" value="1"/>
</dbReference>
<dbReference type="Proteomes" id="UP001231189">
    <property type="component" value="Unassembled WGS sequence"/>
</dbReference>
<dbReference type="InterPro" id="IPR032675">
    <property type="entry name" value="LRR_dom_sf"/>
</dbReference>
<dbReference type="InterPro" id="IPR001810">
    <property type="entry name" value="F-box_dom"/>
</dbReference>
<dbReference type="InterPro" id="IPR036047">
    <property type="entry name" value="F-box-like_dom_sf"/>
</dbReference>
<dbReference type="SUPFAM" id="SSF81383">
    <property type="entry name" value="F-box domain"/>
    <property type="match status" value="1"/>
</dbReference>
<proteinExistence type="predicted"/>
<evidence type="ECO:0000259" key="3">
    <source>
        <dbReference type="PROSITE" id="PS50181"/>
    </source>
</evidence>
<comment type="caution">
    <text evidence="4">The sequence shown here is derived from an EMBL/GenBank/DDBJ whole genome shotgun (WGS) entry which is preliminary data.</text>
</comment>
<evidence type="ECO:0000256" key="1">
    <source>
        <dbReference type="ARBA" id="ARBA00004167"/>
    </source>
</evidence>
<gene>
    <name evidence="4" type="ORF">QYE76_059048</name>
</gene>
<dbReference type="CDD" id="cd22160">
    <property type="entry name" value="F-box_AtFBL13-like"/>
    <property type="match status" value="1"/>
</dbReference>
<dbReference type="GO" id="GO:0016020">
    <property type="term" value="C:membrane"/>
    <property type="evidence" value="ECO:0007669"/>
    <property type="project" value="UniProtKB-SubCell"/>
</dbReference>
<evidence type="ECO:0000256" key="2">
    <source>
        <dbReference type="ARBA" id="ARBA00022729"/>
    </source>
</evidence>
<reference evidence="4" key="1">
    <citation type="submission" date="2023-07" db="EMBL/GenBank/DDBJ databases">
        <title>A chromosome-level genome assembly of Lolium multiflorum.</title>
        <authorList>
            <person name="Chen Y."/>
            <person name="Copetti D."/>
            <person name="Kolliker R."/>
            <person name="Studer B."/>
        </authorList>
    </citation>
    <scope>NUCLEOTIDE SEQUENCE</scope>
    <source>
        <strain evidence="4">02402/16</strain>
        <tissue evidence="4">Leaf</tissue>
    </source>
</reference>
<dbReference type="GO" id="GO:0030247">
    <property type="term" value="F:polysaccharide binding"/>
    <property type="evidence" value="ECO:0007669"/>
    <property type="project" value="InterPro"/>
</dbReference>
<dbReference type="AlphaFoldDB" id="A0AAD8T7R9"/>
<keyword evidence="2" id="KW-0732">Signal</keyword>
<evidence type="ECO:0000313" key="4">
    <source>
        <dbReference type="EMBL" id="KAK1670889.1"/>
    </source>
</evidence>